<proteinExistence type="predicted"/>
<comment type="subcellular location">
    <subcellularLocation>
        <location evidence="1">Nucleus</location>
    </subcellularLocation>
</comment>
<evidence type="ECO:0000313" key="9">
    <source>
        <dbReference type="EMBL" id="KAA8529458.1"/>
    </source>
</evidence>
<evidence type="ECO:0000256" key="6">
    <source>
        <dbReference type="SAM" id="Coils"/>
    </source>
</evidence>
<dbReference type="PANTHER" id="PTHR31429:SF97">
    <property type="entry name" value="WRKY TRANSCRIPTION FACTOR 36-RELATED"/>
    <property type="match status" value="1"/>
</dbReference>
<feature type="domain" description="WRKY" evidence="8">
    <location>
        <begin position="241"/>
        <end position="282"/>
    </location>
</feature>
<dbReference type="EMBL" id="CM018044">
    <property type="protein sequence ID" value="KAA8529458.1"/>
    <property type="molecule type" value="Genomic_DNA"/>
</dbReference>
<evidence type="ECO:0000256" key="2">
    <source>
        <dbReference type="ARBA" id="ARBA00023015"/>
    </source>
</evidence>
<keyword evidence="6" id="KW-0175">Coiled coil</keyword>
<feature type="coiled-coil region" evidence="6">
    <location>
        <begin position="77"/>
        <end position="111"/>
    </location>
</feature>
<dbReference type="OrthoDB" id="2020995at2759"/>
<name>A0A5J5AH53_9ASTE</name>
<sequence>MIKFEKTISSDHGDEDSVLTEINKVGHVKHVEEEDNTSKPSSPNGNDLCIENQVLSLTTTERSSMETSPQEYSCAINENQENKLKSAKAQMGEVREENERLKLTLSQIMKEYQSLQMHFQGIVQQEEAMKSRDTAPSMHPEDEEPELVSLSLGRASSEPKNKDEIKKTIISNSSKGKEDDKFDEGLKLGLDCRFDLAPTELTKNPSSENSFEESKEDPTETWPPNKNLKTVRSGDDDIQENPMKKARVSIRATCDTSTVQRCAEDMSILITTYEGTHNHPLPVSATAMASTTSAAASMLKSASSSSQPGLGISATTTTSTTANLHGLNFMTLPNNSRPIPFYFPNSTISTSQSHPTITLDLTAPPTSSPFNRPPSSSFPSAPRYSTSLNFSSSSSSSLIPNTLQTSWANNYLSYGTMSHNRNHIGSSYLTRHQPYTLSNNSTQPLTETISAATKAITSNPTFQSALAAAITSFVGNAGASGVRENQGGVVENSGQKVKLGECFLPVNNGFPPAHNGIGCATSYLNRLPPSKSQQGSFTLFPPSLPFSTYKSPSESPPENGDHIK</sequence>
<keyword evidence="10" id="KW-1185">Reference proteome</keyword>
<feature type="region of interest" description="Disordered" evidence="7">
    <location>
        <begin position="27"/>
        <end position="49"/>
    </location>
</feature>
<keyword evidence="5" id="KW-0539">Nucleus</keyword>
<accession>A0A5J5AH53</accession>
<dbReference type="GO" id="GO:0003700">
    <property type="term" value="F:DNA-binding transcription factor activity"/>
    <property type="evidence" value="ECO:0007669"/>
    <property type="project" value="InterPro"/>
</dbReference>
<evidence type="ECO:0000259" key="8">
    <source>
        <dbReference type="PROSITE" id="PS50811"/>
    </source>
</evidence>
<evidence type="ECO:0000256" key="5">
    <source>
        <dbReference type="ARBA" id="ARBA00023242"/>
    </source>
</evidence>
<feature type="compositionally biased region" description="Low complexity" evidence="7">
    <location>
        <begin position="363"/>
        <end position="383"/>
    </location>
</feature>
<dbReference type="Gene3D" id="2.20.25.80">
    <property type="entry name" value="WRKY domain"/>
    <property type="match status" value="1"/>
</dbReference>
<feature type="region of interest" description="Disordered" evidence="7">
    <location>
        <begin position="129"/>
        <end position="166"/>
    </location>
</feature>
<evidence type="ECO:0000256" key="4">
    <source>
        <dbReference type="ARBA" id="ARBA00023163"/>
    </source>
</evidence>
<dbReference type="AlphaFoldDB" id="A0A5J5AH53"/>
<dbReference type="InterPro" id="IPR044810">
    <property type="entry name" value="WRKY_plant"/>
</dbReference>
<dbReference type="InterPro" id="IPR003657">
    <property type="entry name" value="WRKY_dom"/>
</dbReference>
<organism evidence="9 10">
    <name type="scientific">Nyssa sinensis</name>
    <dbReference type="NCBI Taxonomy" id="561372"/>
    <lineage>
        <taxon>Eukaryota</taxon>
        <taxon>Viridiplantae</taxon>
        <taxon>Streptophyta</taxon>
        <taxon>Embryophyta</taxon>
        <taxon>Tracheophyta</taxon>
        <taxon>Spermatophyta</taxon>
        <taxon>Magnoliopsida</taxon>
        <taxon>eudicotyledons</taxon>
        <taxon>Gunneridae</taxon>
        <taxon>Pentapetalae</taxon>
        <taxon>asterids</taxon>
        <taxon>Cornales</taxon>
        <taxon>Nyssaceae</taxon>
        <taxon>Nyssa</taxon>
    </lineage>
</organism>
<evidence type="ECO:0000256" key="7">
    <source>
        <dbReference type="SAM" id="MobiDB-lite"/>
    </source>
</evidence>
<evidence type="ECO:0000256" key="3">
    <source>
        <dbReference type="ARBA" id="ARBA00023125"/>
    </source>
</evidence>
<feature type="region of interest" description="Disordered" evidence="7">
    <location>
        <begin position="199"/>
        <end position="239"/>
    </location>
</feature>
<dbReference type="Proteomes" id="UP000325577">
    <property type="component" value="Linkage Group LG20"/>
</dbReference>
<feature type="compositionally biased region" description="Basic and acidic residues" evidence="7">
    <location>
        <begin position="157"/>
        <end position="166"/>
    </location>
</feature>
<dbReference type="GO" id="GO:0005634">
    <property type="term" value="C:nucleus"/>
    <property type="evidence" value="ECO:0007669"/>
    <property type="project" value="UniProtKB-SubCell"/>
</dbReference>
<reference evidence="9 10" key="1">
    <citation type="submission" date="2019-09" db="EMBL/GenBank/DDBJ databases">
        <title>A chromosome-level genome assembly of the Chinese tupelo Nyssa sinensis.</title>
        <authorList>
            <person name="Yang X."/>
            <person name="Kang M."/>
            <person name="Yang Y."/>
            <person name="Xiong H."/>
            <person name="Wang M."/>
            <person name="Zhang Z."/>
            <person name="Wang Z."/>
            <person name="Wu H."/>
            <person name="Ma T."/>
            <person name="Liu J."/>
            <person name="Xi Z."/>
        </authorList>
    </citation>
    <scope>NUCLEOTIDE SEQUENCE [LARGE SCALE GENOMIC DNA]</scope>
    <source>
        <strain evidence="9">J267</strain>
        <tissue evidence="9">Leaf</tissue>
    </source>
</reference>
<feature type="region of interest" description="Disordered" evidence="7">
    <location>
        <begin position="531"/>
        <end position="564"/>
    </location>
</feature>
<evidence type="ECO:0000313" key="10">
    <source>
        <dbReference type="Proteomes" id="UP000325577"/>
    </source>
</evidence>
<evidence type="ECO:0000256" key="1">
    <source>
        <dbReference type="ARBA" id="ARBA00004123"/>
    </source>
</evidence>
<keyword evidence="4" id="KW-0804">Transcription</keyword>
<dbReference type="InterPro" id="IPR036576">
    <property type="entry name" value="WRKY_dom_sf"/>
</dbReference>
<keyword evidence="3" id="KW-0238">DNA-binding</keyword>
<feature type="region of interest" description="Disordered" evidence="7">
    <location>
        <begin position="356"/>
        <end position="383"/>
    </location>
</feature>
<dbReference type="PROSITE" id="PS50811">
    <property type="entry name" value="WRKY"/>
    <property type="match status" value="1"/>
</dbReference>
<gene>
    <name evidence="9" type="ORF">F0562_033743</name>
</gene>
<dbReference type="GO" id="GO:0043565">
    <property type="term" value="F:sequence-specific DNA binding"/>
    <property type="evidence" value="ECO:0007669"/>
    <property type="project" value="InterPro"/>
</dbReference>
<dbReference type="PANTHER" id="PTHR31429">
    <property type="entry name" value="WRKY TRANSCRIPTION FACTOR 36-RELATED"/>
    <property type="match status" value="1"/>
</dbReference>
<keyword evidence="2" id="KW-0805">Transcription regulation</keyword>
<protein>
    <recommendedName>
        <fullName evidence="8">WRKY domain-containing protein</fullName>
    </recommendedName>
</protein>